<evidence type="ECO:0000313" key="2">
    <source>
        <dbReference type="Proteomes" id="UP001143856"/>
    </source>
</evidence>
<dbReference type="Proteomes" id="UP001143856">
    <property type="component" value="Unassembled WGS sequence"/>
</dbReference>
<protein>
    <submittedName>
        <fullName evidence="1">Uncharacterized protein</fullName>
    </submittedName>
</protein>
<dbReference type="EMBL" id="JAPDGR010000144">
    <property type="protein sequence ID" value="KAJ2995158.1"/>
    <property type="molecule type" value="Genomic_DNA"/>
</dbReference>
<reference evidence="1" key="1">
    <citation type="submission" date="2022-10" db="EMBL/GenBank/DDBJ databases">
        <title>Genome Sequence of Xylaria curta.</title>
        <authorList>
            <person name="Buettner E."/>
        </authorList>
    </citation>
    <scope>NUCLEOTIDE SEQUENCE</scope>
    <source>
        <strain evidence="1">Babe10</strain>
    </source>
</reference>
<accession>A0ACC1PNA4</accession>
<sequence>MVVTQEGAQPTASESSRGYSCSLCKRAFEHEASAKRHYYYCRSKPADTKGSRRRSCAACVRAKARCRWPADIGLGACIRCKKRNAPCEYDTTDTPSKVPDQAGEGVALDIPIQEEPNAPIQESSVALVSTRIPDNELNASELEFLGSLDVTLDDLGLGAEQIPHQQFKSMSLACRSLAGLPTATLGPLSPWAYQRLDISLFTTRAFTKPAHVALVSLAMRLLRSYPSMMLTKGTPLPFVHSSSYSWAQPGEGYHPRQSLANCSKLVASLKSQNTASGSNWAWGQIWHAQEQILAEYPNYDRWELLDALQALLVFCLLRLQSAPIGHAVFDVSLLTTVSLVSQALNSSVGEHFDCSIAEDPAPAWRDWIFLESRRRTVLLFQILGLLVDISTAVSYLSIGGLVLVPLPCSAALWTTRDFEQWKLEYKNWHEKPAGYGLSETGNLHILQRTDNGIASIPVEWERWSAEASDLAVLVMIIGELLKNQ</sequence>
<name>A0ACC1PNA4_9PEZI</name>
<proteinExistence type="predicted"/>
<keyword evidence="2" id="KW-1185">Reference proteome</keyword>
<organism evidence="1 2">
    <name type="scientific">Xylaria curta</name>
    <dbReference type="NCBI Taxonomy" id="42375"/>
    <lineage>
        <taxon>Eukaryota</taxon>
        <taxon>Fungi</taxon>
        <taxon>Dikarya</taxon>
        <taxon>Ascomycota</taxon>
        <taxon>Pezizomycotina</taxon>
        <taxon>Sordariomycetes</taxon>
        <taxon>Xylariomycetidae</taxon>
        <taxon>Xylariales</taxon>
        <taxon>Xylariaceae</taxon>
        <taxon>Xylaria</taxon>
    </lineage>
</organism>
<comment type="caution">
    <text evidence="1">The sequence shown here is derived from an EMBL/GenBank/DDBJ whole genome shotgun (WGS) entry which is preliminary data.</text>
</comment>
<evidence type="ECO:0000313" key="1">
    <source>
        <dbReference type="EMBL" id="KAJ2995158.1"/>
    </source>
</evidence>
<gene>
    <name evidence="1" type="ORF">NUW58_g1355</name>
</gene>